<evidence type="ECO:0000256" key="4">
    <source>
        <dbReference type="ARBA" id="ARBA00012674"/>
    </source>
</evidence>
<dbReference type="PANTHER" id="PTHR23078">
    <property type="entry name" value="VESICULAR-FUSION PROTEIN NSF"/>
    <property type="match status" value="1"/>
</dbReference>
<dbReference type="GO" id="GO:0005795">
    <property type="term" value="C:Golgi stack"/>
    <property type="evidence" value="ECO:0007669"/>
    <property type="project" value="TreeGrafter"/>
</dbReference>
<dbReference type="GO" id="GO:0046872">
    <property type="term" value="F:metal ion binding"/>
    <property type="evidence" value="ECO:0007669"/>
    <property type="project" value="UniProtKB-UniRule"/>
</dbReference>
<evidence type="ECO:0000256" key="15">
    <source>
        <dbReference type="ARBA" id="ARBA00048883"/>
    </source>
</evidence>
<dbReference type="RefSeq" id="XP_002423289.1">
    <property type="nucleotide sequence ID" value="XM_002423244.1"/>
</dbReference>
<dbReference type="FunFam" id="3.40.50.300:FF:000166">
    <property type="entry name" value="vesicle-fusing ATPase isoform X1"/>
    <property type="match status" value="1"/>
</dbReference>
<dbReference type="CTD" id="8232750"/>
<proteinExistence type="inferred from homology"/>
<dbReference type="HOGENOM" id="CLU_008037_2_0_1"/>
<dbReference type="EnsemblMetazoa" id="PHUM047310-RA">
    <property type="protein sequence ID" value="PHUM047310-PA"/>
    <property type="gene ID" value="PHUM047310"/>
</dbReference>
<comment type="subcellular location">
    <subcellularLocation>
        <location evidence="1 17">Cytoplasm</location>
    </subcellularLocation>
</comment>
<dbReference type="STRING" id="121224.E0VAZ5"/>
<dbReference type="FunFam" id="2.40.40.20:FF:000012">
    <property type="entry name" value="Vesicle-fusing ATPase protein"/>
    <property type="match status" value="1"/>
</dbReference>
<dbReference type="InParanoid" id="E0VAZ5"/>
<dbReference type="InterPro" id="IPR003593">
    <property type="entry name" value="AAA+_ATPase"/>
</dbReference>
<evidence type="ECO:0000256" key="3">
    <source>
        <dbReference type="ARBA" id="ARBA00011643"/>
    </source>
</evidence>
<keyword evidence="12 17" id="KW-0460">Magnesium</keyword>
<keyword evidence="10 17" id="KW-0378">Hydrolase</keyword>
<evidence type="ECO:0000256" key="12">
    <source>
        <dbReference type="ARBA" id="ARBA00022842"/>
    </source>
</evidence>
<evidence type="ECO:0000256" key="8">
    <source>
        <dbReference type="ARBA" id="ARBA00022737"/>
    </source>
</evidence>
<feature type="domain" description="AAA+ ATPase" evidence="18">
    <location>
        <begin position="249"/>
        <end position="396"/>
    </location>
</feature>
<keyword evidence="13 17" id="KW-0931">ER-Golgi transport</keyword>
<feature type="domain" description="AAA+ ATPase" evidence="18">
    <location>
        <begin position="530"/>
        <end position="666"/>
    </location>
</feature>
<dbReference type="EMBL" id="AAZO01000557">
    <property type="status" value="NOT_ANNOTATED_CDS"/>
    <property type="molecule type" value="Genomic_DNA"/>
</dbReference>
<dbReference type="OMA" id="CFDNEIA"/>
<evidence type="ECO:0000256" key="7">
    <source>
        <dbReference type="ARBA" id="ARBA00022723"/>
    </source>
</evidence>
<keyword evidence="8" id="KW-0677">Repeat</keyword>
<dbReference type="GO" id="GO:0005524">
    <property type="term" value="F:ATP binding"/>
    <property type="evidence" value="ECO:0007669"/>
    <property type="project" value="UniProtKB-UniRule"/>
</dbReference>
<comment type="similarity">
    <text evidence="2 17">Belongs to the AAA ATPase family.</text>
</comment>
<reference evidence="20" key="2">
    <citation type="submission" date="2007-04" db="EMBL/GenBank/DDBJ databases">
        <title>The genome of the human body louse.</title>
        <authorList>
            <consortium name="The Human Body Louse Genome Consortium"/>
            <person name="Kirkness E."/>
            <person name="Walenz B."/>
            <person name="Hass B."/>
            <person name="Bruggner R."/>
            <person name="Strausberg R."/>
        </authorList>
    </citation>
    <scope>NUCLEOTIDE SEQUENCE</scope>
    <source>
        <strain evidence="20">USDA</strain>
    </source>
</reference>
<dbReference type="AlphaFoldDB" id="E0VAZ5"/>
<evidence type="ECO:0000259" key="18">
    <source>
        <dbReference type="SMART" id="SM00382"/>
    </source>
</evidence>
<keyword evidence="7 17" id="KW-0479">Metal-binding</keyword>
<gene>
    <name evidence="21" type="primary">8232750</name>
    <name evidence="20" type="ORF">Phum_PHUM047310</name>
</gene>
<dbReference type="Proteomes" id="UP000009046">
    <property type="component" value="Unassembled WGS sequence"/>
</dbReference>
<dbReference type="Pfam" id="PF17862">
    <property type="entry name" value="AAA_lid_3"/>
    <property type="match status" value="1"/>
</dbReference>
<evidence type="ECO:0000256" key="6">
    <source>
        <dbReference type="ARBA" id="ARBA00022490"/>
    </source>
</evidence>
<comment type="catalytic activity">
    <reaction evidence="15 17">
        <text>ATP + H2O = ADP + phosphate + H(+)</text>
        <dbReference type="Rhea" id="RHEA:13065"/>
        <dbReference type="ChEBI" id="CHEBI:15377"/>
        <dbReference type="ChEBI" id="CHEBI:15378"/>
        <dbReference type="ChEBI" id="CHEBI:30616"/>
        <dbReference type="ChEBI" id="CHEBI:43474"/>
        <dbReference type="ChEBI" id="CHEBI:456216"/>
        <dbReference type="EC" id="3.6.4.6"/>
    </reaction>
</comment>
<evidence type="ECO:0000313" key="21">
    <source>
        <dbReference type="EnsemblMetazoa" id="PHUM047310-PA"/>
    </source>
</evidence>
<evidence type="ECO:0000313" key="22">
    <source>
        <dbReference type="Proteomes" id="UP000009046"/>
    </source>
</evidence>
<dbReference type="KEGG" id="phu:Phum_PHUM047310"/>
<dbReference type="PROSITE" id="PS00674">
    <property type="entry name" value="AAA"/>
    <property type="match status" value="1"/>
</dbReference>
<name>E0VAZ5_PEDHC</name>
<evidence type="ECO:0000313" key="20">
    <source>
        <dbReference type="EMBL" id="EEB10551.1"/>
    </source>
</evidence>
<dbReference type="InterPro" id="IPR003338">
    <property type="entry name" value="CDC4_N-term_subdom"/>
</dbReference>
<feature type="domain" description="CDC48 N-terminal subdomain" evidence="19">
    <location>
        <begin position="1"/>
        <end position="81"/>
    </location>
</feature>
<keyword evidence="11 17" id="KW-0067">ATP-binding</keyword>
<dbReference type="Gene3D" id="1.10.8.60">
    <property type="match status" value="2"/>
</dbReference>
<comment type="function">
    <text evidence="16 17">Required for vesicle-mediated transport. Catalyzes the fusion of transport vesicles within the Golgi cisternae. Is also required for transport from the endoplasmic reticulum to the Golgi stack. Seems to function as a fusion protein required for the delivery of cargo proteins to all compartments of the Golgi stack independent of vesicle origin.</text>
</comment>
<dbReference type="GO" id="GO:0016887">
    <property type="term" value="F:ATP hydrolysis activity"/>
    <property type="evidence" value="ECO:0007669"/>
    <property type="project" value="InterPro"/>
</dbReference>
<dbReference type="InterPro" id="IPR041569">
    <property type="entry name" value="AAA_lid_3"/>
</dbReference>
<dbReference type="InterPro" id="IPR039812">
    <property type="entry name" value="Vesicle-fus_ATPase"/>
</dbReference>
<dbReference type="FunCoup" id="E0VAZ5">
    <property type="interactions" value="1913"/>
</dbReference>
<evidence type="ECO:0000256" key="13">
    <source>
        <dbReference type="ARBA" id="ARBA00022892"/>
    </source>
</evidence>
<dbReference type="EC" id="3.6.4.6" evidence="4 17"/>
<dbReference type="PANTHER" id="PTHR23078:SF3">
    <property type="entry name" value="VESICLE-FUSING ATPASE"/>
    <property type="match status" value="1"/>
</dbReference>
<dbReference type="OrthoDB" id="9982946at2759"/>
<dbReference type="SMART" id="SM01073">
    <property type="entry name" value="CDC48_N"/>
    <property type="match status" value="1"/>
</dbReference>
<reference evidence="20" key="1">
    <citation type="submission" date="2007-04" db="EMBL/GenBank/DDBJ databases">
        <title>Annotation of Pediculus humanus corporis strain USDA.</title>
        <authorList>
            <person name="Kirkness E."/>
            <person name="Hannick L."/>
            <person name="Hass B."/>
            <person name="Bruggner R."/>
            <person name="Lawson D."/>
            <person name="Bidwell S."/>
            <person name="Joardar V."/>
            <person name="Caler E."/>
            <person name="Walenz B."/>
            <person name="Inman J."/>
            <person name="Schobel S."/>
            <person name="Galinsky K."/>
            <person name="Amedeo P."/>
            <person name="Strausberg R."/>
        </authorList>
    </citation>
    <scope>NUCLEOTIDE SEQUENCE</scope>
    <source>
        <strain evidence="20">USDA</strain>
    </source>
</reference>
<evidence type="ECO:0000259" key="19">
    <source>
        <dbReference type="SMART" id="SM01073"/>
    </source>
</evidence>
<dbReference type="InterPro" id="IPR027417">
    <property type="entry name" value="P-loop_NTPase"/>
</dbReference>
<evidence type="ECO:0000256" key="5">
    <source>
        <dbReference type="ARBA" id="ARBA00022448"/>
    </source>
</evidence>
<evidence type="ECO:0000256" key="14">
    <source>
        <dbReference type="ARBA" id="ARBA00022927"/>
    </source>
</evidence>
<reference evidence="21" key="3">
    <citation type="submission" date="2021-02" db="UniProtKB">
        <authorList>
            <consortium name="EnsemblMetazoa"/>
        </authorList>
    </citation>
    <scope>IDENTIFICATION</scope>
    <source>
        <strain evidence="21">USDA</strain>
    </source>
</reference>
<evidence type="ECO:0000256" key="9">
    <source>
        <dbReference type="ARBA" id="ARBA00022741"/>
    </source>
</evidence>
<evidence type="ECO:0000256" key="2">
    <source>
        <dbReference type="ARBA" id="ARBA00006914"/>
    </source>
</evidence>
<dbReference type="SMART" id="SM00382">
    <property type="entry name" value="AAA"/>
    <property type="match status" value="2"/>
</dbReference>
<keyword evidence="5 17" id="KW-0813">Transport</keyword>
<dbReference type="SUPFAM" id="SSF54585">
    <property type="entry name" value="Cdc48 domain 2-like"/>
    <property type="match status" value="1"/>
</dbReference>
<accession>E0VAZ5</accession>
<evidence type="ECO:0000256" key="17">
    <source>
        <dbReference type="RuleBase" id="RU367045"/>
    </source>
</evidence>
<keyword evidence="6 17" id="KW-0963">Cytoplasm</keyword>
<sequence length="740" mass="81732">MKATKCPTDELSLTNRAICNPADFSADVKHIEVNTGSGHFIFTIKLDANVPSGYVGFSMPQRKWASLSLNQDIAVKPYYFDPKSDSELLSNVVLEADFLQKKSATTEPYDTDLMAKEFIAQFCGLAFTVGQQLVFSFKDKKLLGLVVKELLSVDLTALNAGKEAKTRKTNFGKLLGNTVVQFEKVESSSLNLTGKARGQAPRQSIINPDWDFQKMGIGGLDTEFNAIFRRAFASRVYPPETIEKLGCKHVKGILLYGPPGTGKTLLARQIGKMLNAREPKIVNGPQILDKYVGESEANIRRLFAEAEEEEKRLGPNSGLHIIIFDEIDAICKARGSVAGAAGVHDTVVNQLLTKIDGVDQLNNILVIGMTNRKDMIDEALLRPGRLEVQMEIGLPDEKGRLQILNIHTSRMREHKKLNEDVDLKELAAITKNFSGAELEGLVRAAQSTALNRFIKATSKVEVDPNAIENLSVNRADFLHALENDIKPAFGLSAEILDQLLLHGIINWGKPVEHIYEVGKILIDQAKSPDSVVSVLLEGPPNSGKTALAGQLAKMSNFPFIKVCTPEDMVGFTESAKCLLIRKIFDDAHRSTLSCILVDNIERLLDYGAVGPRYSNLTLQALLVLLKKEPPKGRRLMVLCTSSRRQVLEDLELLSAFTSILHVPNISDPKDFLNVLEETNVFTKKDIQSIAKQIHGQKIFVGIKKLLALVDMARQTNPQIRVSHFLSTLEEEGCLSDTGNR</sequence>
<dbReference type="InterPro" id="IPR009010">
    <property type="entry name" value="Asp_de-COase-like_dom_sf"/>
</dbReference>
<dbReference type="InterPro" id="IPR054419">
    <property type="entry name" value="NSF_ATPase_lid"/>
</dbReference>
<comment type="cofactor">
    <cofactor evidence="17">
        <name>Mg(2+)</name>
        <dbReference type="ChEBI" id="CHEBI:18420"/>
    </cofactor>
    <text evidence="17">Binds 1 Mg(2+) ion per subunit.</text>
</comment>
<dbReference type="Pfam" id="PF00004">
    <property type="entry name" value="AAA"/>
    <property type="match status" value="2"/>
</dbReference>
<dbReference type="Gene3D" id="2.40.40.20">
    <property type="match status" value="1"/>
</dbReference>
<organism>
    <name type="scientific">Pediculus humanus subsp. corporis</name>
    <name type="common">Body louse</name>
    <dbReference type="NCBI Taxonomy" id="121224"/>
    <lineage>
        <taxon>Eukaryota</taxon>
        <taxon>Metazoa</taxon>
        <taxon>Ecdysozoa</taxon>
        <taxon>Arthropoda</taxon>
        <taxon>Hexapoda</taxon>
        <taxon>Insecta</taxon>
        <taxon>Pterygota</taxon>
        <taxon>Neoptera</taxon>
        <taxon>Paraneoptera</taxon>
        <taxon>Psocodea</taxon>
        <taxon>Troctomorpha</taxon>
        <taxon>Phthiraptera</taxon>
        <taxon>Anoplura</taxon>
        <taxon>Pediculidae</taxon>
        <taxon>Pediculus</taxon>
    </lineage>
</organism>
<comment type="subunit">
    <text evidence="3">Homohexamer.</text>
</comment>
<dbReference type="VEuPathDB" id="VectorBase:PHUM047310"/>
<dbReference type="Pfam" id="PF21964">
    <property type="entry name" value="NSF_ATPase_lid"/>
    <property type="match status" value="1"/>
</dbReference>
<dbReference type="SUPFAM" id="SSF50692">
    <property type="entry name" value="ADC-like"/>
    <property type="match status" value="1"/>
</dbReference>
<dbReference type="Gene3D" id="3.40.50.300">
    <property type="entry name" value="P-loop containing nucleotide triphosphate hydrolases"/>
    <property type="match status" value="2"/>
</dbReference>
<dbReference type="InterPro" id="IPR003959">
    <property type="entry name" value="ATPase_AAA_core"/>
</dbReference>
<dbReference type="GO" id="GO:0035494">
    <property type="term" value="P:SNARE complex disassembly"/>
    <property type="evidence" value="ECO:0007669"/>
    <property type="project" value="InterPro"/>
</dbReference>
<dbReference type="eggNOG" id="KOG0741">
    <property type="taxonomic scope" value="Eukaryota"/>
</dbReference>
<keyword evidence="22" id="KW-1185">Reference proteome</keyword>
<dbReference type="FunFam" id="3.40.50.300:FF:000187">
    <property type="entry name" value="Vesicular-fusion ATPase SEC18"/>
    <property type="match status" value="1"/>
</dbReference>
<dbReference type="FunFam" id="1.10.8.60:FF:000026">
    <property type="entry name" value="vesicle-fusing ATPase isoform X1"/>
    <property type="match status" value="1"/>
</dbReference>
<dbReference type="EMBL" id="DS235019">
    <property type="protein sequence ID" value="EEB10551.1"/>
    <property type="molecule type" value="Genomic_DNA"/>
</dbReference>
<keyword evidence="14 17" id="KW-0653">Protein transport</keyword>
<evidence type="ECO:0000256" key="16">
    <source>
        <dbReference type="ARBA" id="ARBA00056429"/>
    </source>
</evidence>
<dbReference type="InterPro" id="IPR029067">
    <property type="entry name" value="CDC48_domain_2-like_sf"/>
</dbReference>
<dbReference type="FunFam" id="1.10.8.60:FF:000031">
    <property type="entry name" value="vesicle-fusing ATPase isoform X1"/>
    <property type="match status" value="1"/>
</dbReference>
<dbReference type="Gene3D" id="3.10.330.10">
    <property type="match status" value="1"/>
</dbReference>
<dbReference type="SUPFAM" id="SSF52540">
    <property type="entry name" value="P-loop containing nucleoside triphosphate hydrolases"/>
    <property type="match status" value="2"/>
</dbReference>
<dbReference type="InterPro" id="IPR003960">
    <property type="entry name" value="ATPase_AAA_CS"/>
</dbReference>
<evidence type="ECO:0000256" key="1">
    <source>
        <dbReference type="ARBA" id="ARBA00004496"/>
    </source>
</evidence>
<dbReference type="GO" id="GO:0006891">
    <property type="term" value="P:intra-Golgi vesicle-mediated transport"/>
    <property type="evidence" value="ECO:0007669"/>
    <property type="project" value="TreeGrafter"/>
</dbReference>
<protein>
    <recommendedName>
        <fullName evidence="4 17">Vesicle-fusing ATPase</fullName>
        <ecNumber evidence="4 17">3.6.4.6</ecNumber>
    </recommendedName>
</protein>
<dbReference type="GeneID" id="8232750"/>
<keyword evidence="9 17" id="KW-0547">Nucleotide-binding</keyword>
<dbReference type="CDD" id="cd19504">
    <property type="entry name" value="RecA-like_NSF-SEC18_r1-like"/>
    <property type="match status" value="1"/>
</dbReference>
<evidence type="ECO:0000256" key="11">
    <source>
        <dbReference type="ARBA" id="ARBA00022840"/>
    </source>
</evidence>
<evidence type="ECO:0000256" key="10">
    <source>
        <dbReference type="ARBA" id="ARBA00022801"/>
    </source>
</evidence>
<dbReference type="GO" id="GO:0043001">
    <property type="term" value="P:Golgi to plasma membrane protein transport"/>
    <property type="evidence" value="ECO:0007669"/>
    <property type="project" value="TreeGrafter"/>
</dbReference>